<gene>
    <name evidence="5" type="ORF">EDB92DRAFT_1806046</name>
</gene>
<accession>A0AAD4L4K1</accession>
<evidence type="ECO:0000256" key="1">
    <source>
        <dbReference type="ARBA" id="ARBA00009018"/>
    </source>
</evidence>
<protein>
    <submittedName>
        <fullName evidence="5">CoaE-domain-containing protein</fullName>
    </submittedName>
</protein>
<dbReference type="InterPro" id="IPR027417">
    <property type="entry name" value="P-loop_NTPase"/>
</dbReference>
<name>A0AAD4L4K1_9AGAM</name>
<dbReference type="GO" id="GO:0005737">
    <property type="term" value="C:cytoplasm"/>
    <property type="evidence" value="ECO:0007669"/>
    <property type="project" value="UniProtKB-ARBA"/>
</dbReference>
<feature type="transmembrane region" description="Helical" evidence="4">
    <location>
        <begin position="20"/>
        <end position="39"/>
    </location>
</feature>
<keyword evidence="6" id="KW-1185">Reference proteome</keyword>
<reference evidence="5" key="1">
    <citation type="submission" date="2022-01" db="EMBL/GenBank/DDBJ databases">
        <title>Comparative genomics reveals a dynamic genome evolution in the ectomycorrhizal milk-cap (Lactarius) mushrooms.</title>
        <authorList>
            <consortium name="DOE Joint Genome Institute"/>
            <person name="Lebreton A."/>
            <person name="Tang N."/>
            <person name="Kuo A."/>
            <person name="LaButti K."/>
            <person name="Drula E."/>
            <person name="Barry K."/>
            <person name="Clum A."/>
            <person name="Lipzen A."/>
            <person name="Mousain D."/>
            <person name="Ng V."/>
            <person name="Wang R."/>
            <person name="Wang X."/>
            <person name="Dai Y."/>
            <person name="Henrissat B."/>
            <person name="Grigoriev I.V."/>
            <person name="Guerin-Laguette A."/>
            <person name="Yu F."/>
            <person name="Martin F.M."/>
        </authorList>
    </citation>
    <scope>NUCLEOTIDE SEQUENCE</scope>
    <source>
        <strain evidence="5">QP</strain>
    </source>
</reference>
<dbReference type="EMBL" id="JAKELL010000149">
    <property type="protein sequence ID" value="KAH8979959.1"/>
    <property type="molecule type" value="Genomic_DNA"/>
</dbReference>
<evidence type="ECO:0000256" key="2">
    <source>
        <dbReference type="ARBA" id="ARBA00022741"/>
    </source>
</evidence>
<sequence>MSGLSTTVEGDVGHAPLLYFLYLLALIHIAVIGLTGGIATGKSTVSAQLVARGIPVIDADVLAREVVRPGTRALKKIVSTFGPEILQEDGTLDRAKLGEIVFRDEEQRRKLNAIVHPAVRWGMALGVLKCWLRGERVCVLDVPLLIESKIHRWVGKVVVVYCSAEIQLQRLVHRDKSTREAARARLQAQLPITEKLKYADIVLENSGTKAELEVQVDAFVRRLYLDAGWSWRLKWLIPPLGLFSAMSTLLWRRVK</sequence>
<dbReference type="PANTHER" id="PTHR10695">
    <property type="entry name" value="DEPHOSPHO-COA KINASE-RELATED"/>
    <property type="match status" value="1"/>
</dbReference>
<comment type="similarity">
    <text evidence="1">Belongs to the CoaE family.</text>
</comment>
<keyword evidence="4" id="KW-1133">Transmembrane helix</keyword>
<dbReference type="Pfam" id="PF01121">
    <property type="entry name" value="CoaE"/>
    <property type="match status" value="1"/>
</dbReference>
<evidence type="ECO:0000256" key="3">
    <source>
        <dbReference type="ARBA" id="ARBA00022840"/>
    </source>
</evidence>
<dbReference type="HAMAP" id="MF_00376">
    <property type="entry name" value="Dephospho_CoA_kinase"/>
    <property type="match status" value="1"/>
</dbReference>
<dbReference type="NCBIfam" id="TIGR00152">
    <property type="entry name" value="dephospho-CoA kinase"/>
    <property type="match status" value="1"/>
</dbReference>
<dbReference type="GO" id="GO:0015937">
    <property type="term" value="P:coenzyme A biosynthetic process"/>
    <property type="evidence" value="ECO:0007669"/>
    <property type="project" value="InterPro"/>
</dbReference>
<dbReference type="SUPFAM" id="SSF52540">
    <property type="entry name" value="P-loop containing nucleoside triphosphate hydrolases"/>
    <property type="match status" value="1"/>
</dbReference>
<dbReference type="CDD" id="cd02022">
    <property type="entry name" value="DPCK"/>
    <property type="match status" value="1"/>
</dbReference>
<dbReference type="InterPro" id="IPR001977">
    <property type="entry name" value="Depp_CoAkinase"/>
</dbReference>
<evidence type="ECO:0000313" key="5">
    <source>
        <dbReference type="EMBL" id="KAH8979959.1"/>
    </source>
</evidence>
<keyword evidence="4" id="KW-0812">Transmembrane</keyword>
<dbReference type="GO" id="GO:0004140">
    <property type="term" value="F:dephospho-CoA kinase activity"/>
    <property type="evidence" value="ECO:0007669"/>
    <property type="project" value="InterPro"/>
</dbReference>
<dbReference type="Proteomes" id="UP001201163">
    <property type="component" value="Unassembled WGS sequence"/>
</dbReference>
<dbReference type="Gene3D" id="3.40.50.300">
    <property type="entry name" value="P-loop containing nucleotide triphosphate hydrolases"/>
    <property type="match status" value="1"/>
</dbReference>
<dbReference type="FunFam" id="3.40.50.300:FF:000485">
    <property type="entry name" value="Dephospho-CoA kinase CAB5"/>
    <property type="match status" value="1"/>
</dbReference>
<organism evidence="5 6">
    <name type="scientific">Lactarius akahatsu</name>
    <dbReference type="NCBI Taxonomy" id="416441"/>
    <lineage>
        <taxon>Eukaryota</taxon>
        <taxon>Fungi</taxon>
        <taxon>Dikarya</taxon>
        <taxon>Basidiomycota</taxon>
        <taxon>Agaricomycotina</taxon>
        <taxon>Agaricomycetes</taxon>
        <taxon>Russulales</taxon>
        <taxon>Russulaceae</taxon>
        <taxon>Lactarius</taxon>
    </lineage>
</organism>
<keyword evidence="4" id="KW-0472">Membrane</keyword>
<keyword evidence="2" id="KW-0547">Nucleotide-binding</keyword>
<dbReference type="GO" id="GO:0005524">
    <property type="term" value="F:ATP binding"/>
    <property type="evidence" value="ECO:0007669"/>
    <property type="project" value="UniProtKB-KW"/>
</dbReference>
<evidence type="ECO:0000256" key="4">
    <source>
        <dbReference type="SAM" id="Phobius"/>
    </source>
</evidence>
<evidence type="ECO:0000313" key="6">
    <source>
        <dbReference type="Proteomes" id="UP001201163"/>
    </source>
</evidence>
<comment type="caution">
    <text evidence="5">The sequence shown here is derived from an EMBL/GenBank/DDBJ whole genome shotgun (WGS) entry which is preliminary data.</text>
</comment>
<dbReference type="PROSITE" id="PS51219">
    <property type="entry name" value="DPCK"/>
    <property type="match status" value="1"/>
</dbReference>
<dbReference type="AlphaFoldDB" id="A0AAD4L4K1"/>
<dbReference type="PANTHER" id="PTHR10695:SF46">
    <property type="entry name" value="BIFUNCTIONAL COENZYME A SYNTHASE-RELATED"/>
    <property type="match status" value="1"/>
</dbReference>
<keyword evidence="3" id="KW-0067">ATP-binding</keyword>
<proteinExistence type="inferred from homology"/>